<gene>
    <name evidence="3" type="ORF">QYT958_LOCUS25359</name>
    <name evidence="2" type="ORF">TSG867_LOCUS23575</name>
</gene>
<comment type="caution">
    <text evidence="2">The sequence shown here is derived from an EMBL/GenBank/DDBJ whole genome shotgun (WGS) entry which is preliminary data.</text>
</comment>
<evidence type="ECO:0000256" key="1">
    <source>
        <dbReference type="SAM" id="MobiDB-lite"/>
    </source>
</evidence>
<dbReference type="EMBL" id="CAJOBR010005692">
    <property type="protein sequence ID" value="CAF4825942.1"/>
    <property type="molecule type" value="Genomic_DNA"/>
</dbReference>
<dbReference type="AlphaFoldDB" id="A0A820XM11"/>
<evidence type="ECO:0000313" key="4">
    <source>
        <dbReference type="Proteomes" id="UP000663862"/>
    </source>
</evidence>
<feature type="region of interest" description="Disordered" evidence="1">
    <location>
        <begin position="49"/>
        <end position="69"/>
    </location>
</feature>
<dbReference type="EMBL" id="CAJOBQ010002045">
    <property type="protein sequence ID" value="CAF4535361.1"/>
    <property type="molecule type" value="Genomic_DNA"/>
</dbReference>
<accession>A0A820XM11</accession>
<protein>
    <submittedName>
        <fullName evidence="2">Uncharacterized protein</fullName>
    </submittedName>
</protein>
<evidence type="ECO:0000313" key="2">
    <source>
        <dbReference type="EMBL" id="CAF4535361.1"/>
    </source>
</evidence>
<sequence length="89" mass="9888">MGPKCSTFEMGGNIQIVGKMLKQIMLDKSFGTTLSKTAAKIIQAENNENNSDSVHLSDDDDNDKASSQEKNIVVNEIEIEIILSLFFFF</sequence>
<proteinExistence type="predicted"/>
<name>A0A820XM11_9BILA</name>
<evidence type="ECO:0000313" key="3">
    <source>
        <dbReference type="EMBL" id="CAF4825942.1"/>
    </source>
</evidence>
<organism evidence="2 4">
    <name type="scientific">Rotaria socialis</name>
    <dbReference type="NCBI Taxonomy" id="392032"/>
    <lineage>
        <taxon>Eukaryota</taxon>
        <taxon>Metazoa</taxon>
        <taxon>Spiralia</taxon>
        <taxon>Gnathifera</taxon>
        <taxon>Rotifera</taxon>
        <taxon>Eurotatoria</taxon>
        <taxon>Bdelloidea</taxon>
        <taxon>Philodinida</taxon>
        <taxon>Philodinidae</taxon>
        <taxon>Rotaria</taxon>
    </lineage>
</organism>
<dbReference type="Proteomes" id="UP000663862">
    <property type="component" value="Unassembled WGS sequence"/>
</dbReference>
<dbReference type="Proteomes" id="UP000663848">
    <property type="component" value="Unassembled WGS sequence"/>
</dbReference>
<reference evidence="2" key="1">
    <citation type="submission" date="2021-02" db="EMBL/GenBank/DDBJ databases">
        <authorList>
            <person name="Nowell W R."/>
        </authorList>
    </citation>
    <scope>NUCLEOTIDE SEQUENCE</scope>
</reference>